<gene>
    <name evidence="2" type="ORF">OXX778_LOCUS12975</name>
</gene>
<protein>
    <recommendedName>
        <fullName evidence="1">CCHC-type domain-containing protein</fullName>
    </recommendedName>
</protein>
<dbReference type="InterPro" id="IPR036875">
    <property type="entry name" value="Znf_CCHC_sf"/>
</dbReference>
<name>A0A814BWE8_9BILA</name>
<dbReference type="Gene3D" id="4.10.60.10">
    <property type="entry name" value="Zinc finger, CCHC-type"/>
    <property type="match status" value="1"/>
</dbReference>
<dbReference type="OrthoDB" id="10186125at2759"/>
<evidence type="ECO:0000259" key="1">
    <source>
        <dbReference type="Pfam" id="PF00098"/>
    </source>
</evidence>
<feature type="domain" description="CCHC-type" evidence="1">
    <location>
        <begin position="13"/>
        <end position="26"/>
    </location>
</feature>
<evidence type="ECO:0000313" key="2">
    <source>
        <dbReference type="EMBL" id="CAF0932296.1"/>
    </source>
</evidence>
<evidence type="ECO:0000313" key="3">
    <source>
        <dbReference type="Proteomes" id="UP000663879"/>
    </source>
</evidence>
<dbReference type="EMBL" id="CAJNOC010002424">
    <property type="protein sequence ID" value="CAF0932296.1"/>
    <property type="molecule type" value="Genomic_DNA"/>
</dbReference>
<dbReference type="SUPFAM" id="SSF57756">
    <property type="entry name" value="Retrovirus zinc finger-like domains"/>
    <property type="match status" value="1"/>
</dbReference>
<proteinExistence type="predicted"/>
<dbReference type="InterPro" id="IPR001878">
    <property type="entry name" value="Znf_CCHC"/>
</dbReference>
<keyword evidence="3" id="KW-1185">Reference proteome</keyword>
<dbReference type="Proteomes" id="UP000663879">
    <property type="component" value="Unassembled WGS sequence"/>
</dbReference>
<dbReference type="AlphaFoldDB" id="A0A814BWE8"/>
<sequence length="130" mass="15054">METLVLRAKIVINCNQEGHIRRNCPNQSRNVQNDYYRLNFDPNSPVNRSTPVIRNVSFNNRANTNNVNDEVEEQELNYVYGFIGEERVECLIDTCSKRTLINGEKRNKIKDENNLMKGHKGSFTTANGQY</sequence>
<organism evidence="2 3">
    <name type="scientific">Brachionus calyciflorus</name>
    <dbReference type="NCBI Taxonomy" id="104777"/>
    <lineage>
        <taxon>Eukaryota</taxon>
        <taxon>Metazoa</taxon>
        <taxon>Spiralia</taxon>
        <taxon>Gnathifera</taxon>
        <taxon>Rotifera</taxon>
        <taxon>Eurotatoria</taxon>
        <taxon>Monogononta</taxon>
        <taxon>Pseudotrocha</taxon>
        <taxon>Ploima</taxon>
        <taxon>Brachionidae</taxon>
        <taxon>Brachionus</taxon>
    </lineage>
</organism>
<comment type="caution">
    <text evidence="2">The sequence shown here is derived from an EMBL/GenBank/DDBJ whole genome shotgun (WGS) entry which is preliminary data.</text>
</comment>
<accession>A0A814BWE8</accession>
<dbReference type="GO" id="GO:0003676">
    <property type="term" value="F:nucleic acid binding"/>
    <property type="evidence" value="ECO:0007669"/>
    <property type="project" value="InterPro"/>
</dbReference>
<dbReference type="GO" id="GO:0008270">
    <property type="term" value="F:zinc ion binding"/>
    <property type="evidence" value="ECO:0007669"/>
    <property type="project" value="InterPro"/>
</dbReference>
<dbReference type="Pfam" id="PF00098">
    <property type="entry name" value="zf-CCHC"/>
    <property type="match status" value="1"/>
</dbReference>
<reference evidence="2" key="1">
    <citation type="submission" date="2021-02" db="EMBL/GenBank/DDBJ databases">
        <authorList>
            <person name="Nowell W R."/>
        </authorList>
    </citation>
    <scope>NUCLEOTIDE SEQUENCE</scope>
    <source>
        <strain evidence="2">Ploen Becks lab</strain>
    </source>
</reference>